<dbReference type="PANTHER" id="PTHR22617">
    <property type="entry name" value="CHEMOTAXIS SENSOR HISTIDINE KINASE-RELATED"/>
    <property type="match status" value="1"/>
</dbReference>
<evidence type="ECO:0000313" key="2">
    <source>
        <dbReference type="EMBL" id="GAA1133454.1"/>
    </source>
</evidence>
<protein>
    <submittedName>
        <fullName evidence="2">Chemotaxis protein CheW</fullName>
    </submittedName>
</protein>
<dbReference type="Gene3D" id="2.40.50.180">
    <property type="entry name" value="CheA-289, Domain 4"/>
    <property type="match status" value="1"/>
</dbReference>
<dbReference type="PANTHER" id="PTHR22617:SF23">
    <property type="entry name" value="CHEMOTAXIS PROTEIN CHEW"/>
    <property type="match status" value="1"/>
</dbReference>
<dbReference type="Proteomes" id="UP001499979">
    <property type="component" value="Unassembled WGS sequence"/>
</dbReference>
<reference evidence="2 3" key="1">
    <citation type="journal article" date="2019" name="Int. J. Syst. Evol. Microbiol.">
        <title>The Global Catalogue of Microorganisms (GCM) 10K type strain sequencing project: providing services to taxonomists for standard genome sequencing and annotation.</title>
        <authorList>
            <consortium name="The Broad Institute Genomics Platform"/>
            <consortium name="The Broad Institute Genome Sequencing Center for Infectious Disease"/>
            <person name="Wu L."/>
            <person name="Ma J."/>
        </authorList>
    </citation>
    <scope>NUCLEOTIDE SEQUENCE [LARGE SCALE GENOMIC DNA]</scope>
    <source>
        <strain evidence="2 3">JCM 11813</strain>
    </source>
</reference>
<dbReference type="RefSeq" id="WP_343906552.1">
    <property type="nucleotide sequence ID" value="NZ_BAAAJE010000004.1"/>
</dbReference>
<comment type="caution">
    <text evidence="2">The sequence shown here is derived from an EMBL/GenBank/DDBJ whole genome shotgun (WGS) entry which is preliminary data.</text>
</comment>
<dbReference type="PROSITE" id="PS50851">
    <property type="entry name" value="CHEW"/>
    <property type="match status" value="1"/>
</dbReference>
<dbReference type="EMBL" id="BAAAJE010000004">
    <property type="protein sequence ID" value="GAA1133454.1"/>
    <property type="molecule type" value="Genomic_DNA"/>
</dbReference>
<evidence type="ECO:0000259" key="1">
    <source>
        <dbReference type="PROSITE" id="PS50851"/>
    </source>
</evidence>
<dbReference type="InterPro" id="IPR039315">
    <property type="entry name" value="CheW"/>
</dbReference>
<dbReference type="InterPro" id="IPR002545">
    <property type="entry name" value="CheW-lke_dom"/>
</dbReference>
<name>A0ABN1UB20_9ACTN</name>
<sequence>MSSRMVTFTLDGRLYGVDVDAVQEVLRGQTRTRIPLAPGTLAGLINLRGQVLSAVDLRVQLDLPARETDTEPMLVVIRVAGEPVALMVDTIGAVVDVDVDQFEPPPDTLSGTSRELLLGAYKLEGELLLALDVSRAVAA</sequence>
<dbReference type="SUPFAM" id="SSF50341">
    <property type="entry name" value="CheW-like"/>
    <property type="match status" value="1"/>
</dbReference>
<gene>
    <name evidence="2" type="ORF">GCM10009606_11980</name>
</gene>
<keyword evidence="3" id="KW-1185">Reference proteome</keyword>
<dbReference type="Pfam" id="PF01584">
    <property type="entry name" value="CheW"/>
    <property type="match status" value="1"/>
</dbReference>
<accession>A0ABN1UB20</accession>
<evidence type="ECO:0000313" key="3">
    <source>
        <dbReference type="Proteomes" id="UP001499979"/>
    </source>
</evidence>
<dbReference type="SMART" id="SM00260">
    <property type="entry name" value="CheW"/>
    <property type="match status" value="1"/>
</dbReference>
<feature type="domain" description="CheW-like" evidence="1">
    <location>
        <begin position="2"/>
        <end position="139"/>
    </location>
</feature>
<dbReference type="Gene3D" id="2.30.30.40">
    <property type="entry name" value="SH3 Domains"/>
    <property type="match status" value="1"/>
</dbReference>
<dbReference type="InterPro" id="IPR036061">
    <property type="entry name" value="CheW-like_dom_sf"/>
</dbReference>
<organism evidence="2 3">
    <name type="scientific">Nocardioides aquiterrae</name>
    <dbReference type="NCBI Taxonomy" id="203799"/>
    <lineage>
        <taxon>Bacteria</taxon>
        <taxon>Bacillati</taxon>
        <taxon>Actinomycetota</taxon>
        <taxon>Actinomycetes</taxon>
        <taxon>Propionibacteriales</taxon>
        <taxon>Nocardioidaceae</taxon>
        <taxon>Nocardioides</taxon>
    </lineage>
</organism>
<proteinExistence type="predicted"/>